<dbReference type="EMBL" id="JABWDY010009183">
    <property type="protein sequence ID" value="KAF5201625.1"/>
    <property type="molecule type" value="Genomic_DNA"/>
</dbReference>
<dbReference type="AlphaFoldDB" id="A0A7J6WYH8"/>
<comment type="caution">
    <text evidence="1">The sequence shown here is derived from an EMBL/GenBank/DDBJ whole genome shotgun (WGS) entry which is preliminary data.</text>
</comment>
<protein>
    <submittedName>
        <fullName evidence="1">Uncharacterized protein</fullName>
    </submittedName>
</protein>
<accession>A0A7J6WYH8</accession>
<keyword evidence="2" id="KW-1185">Reference proteome</keyword>
<name>A0A7J6WYH8_THATH</name>
<evidence type="ECO:0000313" key="1">
    <source>
        <dbReference type="EMBL" id="KAF5201625.1"/>
    </source>
</evidence>
<reference evidence="1 2" key="1">
    <citation type="submission" date="2020-06" db="EMBL/GenBank/DDBJ databases">
        <title>Transcriptomic and genomic resources for Thalictrum thalictroides and T. hernandezii: Facilitating candidate gene discovery in an emerging model plant lineage.</title>
        <authorList>
            <person name="Arias T."/>
            <person name="Riano-Pachon D.M."/>
            <person name="Di Stilio V.S."/>
        </authorList>
    </citation>
    <scope>NUCLEOTIDE SEQUENCE [LARGE SCALE GENOMIC DNA]</scope>
    <source>
        <strain evidence="2">cv. WT478/WT964</strain>
        <tissue evidence="1">Leaves</tissue>
    </source>
</reference>
<organism evidence="1 2">
    <name type="scientific">Thalictrum thalictroides</name>
    <name type="common">Rue-anemone</name>
    <name type="synonym">Anemone thalictroides</name>
    <dbReference type="NCBI Taxonomy" id="46969"/>
    <lineage>
        <taxon>Eukaryota</taxon>
        <taxon>Viridiplantae</taxon>
        <taxon>Streptophyta</taxon>
        <taxon>Embryophyta</taxon>
        <taxon>Tracheophyta</taxon>
        <taxon>Spermatophyta</taxon>
        <taxon>Magnoliopsida</taxon>
        <taxon>Ranunculales</taxon>
        <taxon>Ranunculaceae</taxon>
        <taxon>Thalictroideae</taxon>
        <taxon>Thalictrum</taxon>
    </lineage>
</organism>
<evidence type="ECO:0000313" key="2">
    <source>
        <dbReference type="Proteomes" id="UP000554482"/>
    </source>
</evidence>
<gene>
    <name evidence="1" type="ORF">FRX31_008790</name>
</gene>
<dbReference type="Proteomes" id="UP000554482">
    <property type="component" value="Unassembled WGS sequence"/>
</dbReference>
<sequence>MLIMPLTPMKTAPTHLRLLQILKGTQLGSNFSLTTSSLSKDSFRQNFNTSVAGSICSSWHEIRGNIGSF</sequence>
<proteinExistence type="predicted"/>